<accession>A0ABV9JHL1</accession>
<feature type="transmembrane region" description="Helical" evidence="6">
    <location>
        <begin position="102"/>
        <end position="128"/>
    </location>
</feature>
<keyword evidence="4 6" id="KW-1133">Transmembrane helix</keyword>
<dbReference type="Gene3D" id="1.20.1250.20">
    <property type="entry name" value="MFS general substrate transporter like domains"/>
    <property type="match status" value="1"/>
</dbReference>
<feature type="domain" description="Major facilitator superfamily (MFS) profile" evidence="7">
    <location>
        <begin position="15"/>
        <end position="389"/>
    </location>
</feature>
<dbReference type="PANTHER" id="PTHR43124">
    <property type="entry name" value="PURINE EFFLUX PUMP PBUE"/>
    <property type="match status" value="1"/>
</dbReference>
<feature type="transmembrane region" description="Helical" evidence="6">
    <location>
        <begin position="52"/>
        <end position="73"/>
    </location>
</feature>
<protein>
    <submittedName>
        <fullName evidence="8">MFS transporter</fullName>
    </submittedName>
</protein>
<keyword evidence="3 6" id="KW-0812">Transmembrane</keyword>
<feature type="transmembrane region" description="Helical" evidence="6">
    <location>
        <begin position="140"/>
        <end position="160"/>
    </location>
</feature>
<dbReference type="Proteomes" id="UP001595962">
    <property type="component" value="Unassembled WGS sequence"/>
</dbReference>
<feature type="transmembrane region" description="Helical" evidence="6">
    <location>
        <begin position="213"/>
        <end position="234"/>
    </location>
</feature>
<dbReference type="PANTHER" id="PTHR43124:SF3">
    <property type="entry name" value="CHLORAMPHENICOL EFFLUX PUMP RV0191"/>
    <property type="match status" value="1"/>
</dbReference>
<dbReference type="EMBL" id="JBHSGB010000002">
    <property type="protein sequence ID" value="MFC4653946.1"/>
    <property type="molecule type" value="Genomic_DNA"/>
</dbReference>
<evidence type="ECO:0000256" key="3">
    <source>
        <dbReference type="ARBA" id="ARBA00022692"/>
    </source>
</evidence>
<feature type="transmembrane region" description="Helical" evidence="6">
    <location>
        <begin position="276"/>
        <end position="294"/>
    </location>
</feature>
<comment type="subcellular location">
    <subcellularLocation>
        <location evidence="1">Cell membrane</location>
        <topology evidence="1">Multi-pass membrane protein</topology>
    </subcellularLocation>
</comment>
<name>A0ABV9JHL1_9GAMM</name>
<reference evidence="9" key="1">
    <citation type="journal article" date="2019" name="Int. J. Syst. Evol. Microbiol.">
        <title>The Global Catalogue of Microorganisms (GCM) 10K type strain sequencing project: providing services to taxonomists for standard genome sequencing and annotation.</title>
        <authorList>
            <consortium name="The Broad Institute Genomics Platform"/>
            <consortium name="The Broad Institute Genome Sequencing Center for Infectious Disease"/>
            <person name="Wu L."/>
            <person name="Ma J."/>
        </authorList>
    </citation>
    <scope>NUCLEOTIDE SEQUENCE [LARGE SCALE GENOMIC DNA]</scope>
    <source>
        <strain evidence="9">DT28</strain>
    </source>
</reference>
<organism evidence="8 9">
    <name type="scientific">Rheinheimera marina</name>
    <dbReference type="NCBI Taxonomy" id="1774958"/>
    <lineage>
        <taxon>Bacteria</taxon>
        <taxon>Pseudomonadati</taxon>
        <taxon>Pseudomonadota</taxon>
        <taxon>Gammaproteobacteria</taxon>
        <taxon>Chromatiales</taxon>
        <taxon>Chromatiaceae</taxon>
        <taxon>Rheinheimera</taxon>
    </lineage>
</organism>
<feature type="transmembrane region" description="Helical" evidence="6">
    <location>
        <begin position="166"/>
        <end position="188"/>
    </location>
</feature>
<feature type="transmembrane region" description="Helical" evidence="6">
    <location>
        <begin position="246"/>
        <end position="269"/>
    </location>
</feature>
<sequence>MHISDKTPLESTWPAVATVGVGAFALVTTEFLPVGLLPNIAADLAITEGQAGLMVTLPGFLAALAAPLTLQWAARLDRRFLLVGLLGLLAISNALVSVADTFWILLVGRVMLGLAVGSFWTIAGTLGFRLRPAQGARATALIFSGVSLGTVAGVPAGTLLGDWLGWRVVFEVAAVTSMLVALALYRLLPSLPSQTQTGAAALFKLMNEPSPRLGLLAVLLVFSGQFAAYTYVAPYLDGLIGLNSQMLSLALLVFGVAGFIGNGLGATLINKGIQTAMAVTLILMAAPMLILAALPSLQLAVSSVVFVLILLWGLGFGLLPMVMQSWLFSLAPTQPETMGAVFVCSAQVSIGIGALGGGLLVDNLGVVTAMAAGGVLAGITLLVLRSHRLNVNQQETKAI</sequence>
<feature type="transmembrane region" description="Helical" evidence="6">
    <location>
        <begin position="366"/>
        <end position="384"/>
    </location>
</feature>
<dbReference type="InterPro" id="IPR050189">
    <property type="entry name" value="MFS_Efflux_Transporters"/>
</dbReference>
<feature type="transmembrane region" description="Helical" evidence="6">
    <location>
        <begin position="80"/>
        <end position="96"/>
    </location>
</feature>
<dbReference type="InterPro" id="IPR036259">
    <property type="entry name" value="MFS_trans_sf"/>
</dbReference>
<dbReference type="PROSITE" id="PS50850">
    <property type="entry name" value="MFS"/>
    <property type="match status" value="1"/>
</dbReference>
<evidence type="ECO:0000256" key="5">
    <source>
        <dbReference type="ARBA" id="ARBA00023136"/>
    </source>
</evidence>
<dbReference type="SUPFAM" id="SSF103473">
    <property type="entry name" value="MFS general substrate transporter"/>
    <property type="match status" value="1"/>
</dbReference>
<dbReference type="Pfam" id="PF07690">
    <property type="entry name" value="MFS_1"/>
    <property type="match status" value="1"/>
</dbReference>
<dbReference type="RefSeq" id="WP_377331562.1">
    <property type="nucleotide sequence ID" value="NZ_JBHSGB010000002.1"/>
</dbReference>
<evidence type="ECO:0000256" key="2">
    <source>
        <dbReference type="ARBA" id="ARBA00022475"/>
    </source>
</evidence>
<evidence type="ECO:0000256" key="4">
    <source>
        <dbReference type="ARBA" id="ARBA00022989"/>
    </source>
</evidence>
<evidence type="ECO:0000313" key="9">
    <source>
        <dbReference type="Proteomes" id="UP001595962"/>
    </source>
</evidence>
<evidence type="ECO:0000256" key="6">
    <source>
        <dbReference type="SAM" id="Phobius"/>
    </source>
</evidence>
<keyword evidence="5 6" id="KW-0472">Membrane</keyword>
<evidence type="ECO:0000259" key="7">
    <source>
        <dbReference type="PROSITE" id="PS50850"/>
    </source>
</evidence>
<dbReference type="InterPro" id="IPR020846">
    <property type="entry name" value="MFS_dom"/>
</dbReference>
<dbReference type="CDD" id="cd17324">
    <property type="entry name" value="MFS_NepI_like"/>
    <property type="match status" value="1"/>
</dbReference>
<feature type="transmembrane region" description="Helical" evidence="6">
    <location>
        <begin position="12"/>
        <end position="32"/>
    </location>
</feature>
<gene>
    <name evidence="8" type="ORF">ACFO3I_02785</name>
</gene>
<evidence type="ECO:0000256" key="1">
    <source>
        <dbReference type="ARBA" id="ARBA00004651"/>
    </source>
</evidence>
<proteinExistence type="predicted"/>
<feature type="transmembrane region" description="Helical" evidence="6">
    <location>
        <begin position="340"/>
        <end position="360"/>
    </location>
</feature>
<keyword evidence="2" id="KW-1003">Cell membrane</keyword>
<feature type="transmembrane region" description="Helical" evidence="6">
    <location>
        <begin position="300"/>
        <end position="319"/>
    </location>
</feature>
<evidence type="ECO:0000313" key="8">
    <source>
        <dbReference type="EMBL" id="MFC4653946.1"/>
    </source>
</evidence>
<comment type="caution">
    <text evidence="8">The sequence shown here is derived from an EMBL/GenBank/DDBJ whole genome shotgun (WGS) entry which is preliminary data.</text>
</comment>
<keyword evidence="9" id="KW-1185">Reference proteome</keyword>
<dbReference type="InterPro" id="IPR011701">
    <property type="entry name" value="MFS"/>
</dbReference>